<dbReference type="InterPro" id="IPR050830">
    <property type="entry name" value="Fungal_FAS"/>
</dbReference>
<dbReference type="Gene3D" id="3.30.1120.100">
    <property type="match status" value="1"/>
</dbReference>
<evidence type="ECO:0000256" key="3">
    <source>
        <dbReference type="ARBA" id="ARBA00022679"/>
    </source>
</evidence>
<proteinExistence type="inferred from homology"/>
<dbReference type="InterPro" id="IPR029069">
    <property type="entry name" value="HotDog_dom_sf"/>
</dbReference>
<dbReference type="PANTHER" id="PTHR10982">
    <property type="entry name" value="MALONYL COA-ACYL CARRIER PROTEIN TRANSACYLASE"/>
    <property type="match status" value="1"/>
</dbReference>
<keyword evidence="7 16" id="KW-0520">NAD</keyword>
<dbReference type="STRING" id="858893.H6BYL7"/>
<accession>H6BYL7</accession>
<feature type="active site" description="For acetyltransferase activity" evidence="17">
    <location>
        <position position="346"/>
    </location>
</feature>
<evidence type="ECO:0000256" key="4">
    <source>
        <dbReference type="ARBA" id="ARBA00022801"/>
    </source>
</evidence>
<dbReference type="InterPro" id="IPR039569">
    <property type="entry name" value="FAS1-like_DH_region"/>
</dbReference>
<dbReference type="VEuPathDB" id="FungiDB:HMPREF1120_04799"/>
<dbReference type="Proteomes" id="UP000007304">
    <property type="component" value="Unassembled WGS sequence"/>
</dbReference>
<dbReference type="EMBL" id="JH226133">
    <property type="protein sequence ID" value="EHY56731.1"/>
    <property type="molecule type" value="Genomic_DNA"/>
</dbReference>
<dbReference type="InterPro" id="IPR003965">
    <property type="entry name" value="Fatty_acid_synthase"/>
</dbReference>
<dbReference type="GO" id="GO:0004318">
    <property type="term" value="F:enoyl-[acyl-carrier-protein] reductase (NADH) activity"/>
    <property type="evidence" value="ECO:0007669"/>
    <property type="project" value="UniProtKB-UniRule"/>
</dbReference>
<comment type="catalytic activity">
    <reaction evidence="11">
        <text>acetyl-CoA + n malonyl-CoA + 2n NADPH + 4n H(+) = a long-chain-acyl-CoA + n CoA + n CO2 + 2n NADP(+).</text>
        <dbReference type="EC" id="2.3.1.86"/>
    </reaction>
</comment>
<evidence type="ECO:0000256" key="7">
    <source>
        <dbReference type="ARBA" id="ARBA00023027"/>
    </source>
</evidence>
<dbReference type="HOGENOM" id="CLU_000114_5_0_1"/>
<evidence type="ECO:0000256" key="15">
    <source>
        <dbReference type="ARBA" id="ARBA00048835"/>
    </source>
</evidence>
<dbReference type="Pfam" id="PF17951">
    <property type="entry name" value="FAS_meander"/>
    <property type="match status" value="1"/>
</dbReference>
<comment type="catalytic activity">
    <reaction evidence="15">
        <text>holo-[ACP] + acetyl-CoA = acetyl-[ACP] + CoA</text>
        <dbReference type="Rhea" id="RHEA:41788"/>
        <dbReference type="Rhea" id="RHEA-COMP:9621"/>
        <dbReference type="Rhea" id="RHEA-COMP:9685"/>
        <dbReference type="ChEBI" id="CHEBI:57287"/>
        <dbReference type="ChEBI" id="CHEBI:57288"/>
        <dbReference type="ChEBI" id="CHEBI:64479"/>
        <dbReference type="ChEBI" id="CHEBI:78446"/>
        <dbReference type="EC" id="2.3.1.38"/>
    </reaction>
</comment>
<evidence type="ECO:0000256" key="11">
    <source>
        <dbReference type="ARBA" id="ARBA00048237"/>
    </source>
</evidence>
<dbReference type="InterPro" id="IPR013565">
    <property type="entry name" value="Fas1/AflB-like_central"/>
</dbReference>
<dbReference type="Gene3D" id="2.40.128.700">
    <property type="match status" value="1"/>
</dbReference>
<evidence type="ECO:0000256" key="17">
    <source>
        <dbReference type="PIRSR" id="PIRSR005562-1"/>
    </source>
</evidence>
<comment type="catalytic activity">
    <reaction evidence="12">
        <text>holo-[ACP] + malonyl-CoA = malonyl-[ACP] + CoA</text>
        <dbReference type="Rhea" id="RHEA:41792"/>
        <dbReference type="Rhea" id="RHEA-COMP:9623"/>
        <dbReference type="Rhea" id="RHEA-COMP:9685"/>
        <dbReference type="ChEBI" id="CHEBI:57287"/>
        <dbReference type="ChEBI" id="CHEBI:57384"/>
        <dbReference type="ChEBI" id="CHEBI:64479"/>
        <dbReference type="ChEBI" id="CHEBI:78449"/>
        <dbReference type="EC" id="2.3.1.39"/>
    </reaction>
</comment>
<evidence type="ECO:0000313" key="20">
    <source>
        <dbReference type="EMBL" id="EHY56731.1"/>
    </source>
</evidence>
<keyword evidence="6 16" id="KW-0560">Oxidoreductase</keyword>
<dbReference type="InterPro" id="IPR032088">
    <property type="entry name" value="SAT"/>
</dbReference>
<dbReference type="InterPro" id="IPR016452">
    <property type="entry name" value="Fas1/AflB-like"/>
</dbReference>
<dbReference type="RefSeq" id="XP_009157191.1">
    <property type="nucleotide sequence ID" value="XM_009158943.1"/>
</dbReference>
<name>H6BYL7_EXODN</name>
<dbReference type="eggNOG" id="ENOG502QQJX">
    <property type="taxonomic scope" value="Eukaryota"/>
</dbReference>
<evidence type="ECO:0000256" key="13">
    <source>
        <dbReference type="ARBA" id="ARBA00048536"/>
    </source>
</evidence>
<evidence type="ECO:0000259" key="19">
    <source>
        <dbReference type="SMART" id="SM00827"/>
    </source>
</evidence>
<keyword evidence="3 16" id="KW-0808">Transferase</keyword>
<dbReference type="GO" id="GO:0004314">
    <property type="term" value="F:[acyl-carrier-protein] S-malonyltransferase activity"/>
    <property type="evidence" value="ECO:0007669"/>
    <property type="project" value="UniProtKB-EC"/>
</dbReference>
<evidence type="ECO:0000256" key="6">
    <source>
        <dbReference type="ARBA" id="ARBA00023002"/>
    </source>
</evidence>
<dbReference type="PANTHER" id="PTHR10982:SF21">
    <property type="entry name" value="FATTY ACID SYNTHASE SUBUNIT BETA"/>
    <property type="match status" value="1"/>
</dbReference>
<evidence type="ECO:0000256" key="16">
    <source>
        <dbReference type="PIRNR" id="PIRNR005562"/>
    </source>
</evidence>
<dbReference type="InterPro" id="IPR013785">
    <property type="entry name" value="Aldolase_TIM"/>
</dbReference>
<dbReference type="InParanoid" id="H6BYL7"/>
<dbReference type="Gene3D" id="3.20.20.70">
    <property type="entry name" value="Aldolase class I"/>
    <property type="match status" value="1"/>
</dbReference>
<keyword evidence="5 16" id="KW-0521">NADP</keyword>
<comment type="catalytic activity">
    <reaction evidence="14">
        <text>a 2,3-saturated acyl-[ACP] + NAD(+) = a (2E)-enoyl-[ACP] + NADH + H(+)</text>
        <dbReference type="Rhea" id="RHEA:10240"/>
        <dbReference type="Rhea" id="RHEA-COMP:9925"/>
        <dbReference type="Rhea" id="RHEA-COMP:9926"/>
        <dbReference type="ChEBI" id="CHEBI:15378"/>
        <dbReference type="ChEBI" id="CHEBI:57540"/>
        <dbReference type="ChEBI" id="CHEBI:57945"/>
        <dbReference type="ChEBI" id="CHEBI:78784"/>
        <dbReference type="ChEBI" id="CHEBI:78785"/>
        <dbReference type="EC" id="1.3.1.9"/>
    </reaction>
</comment>
<evidence type="ECO:0000256" key="12">
    <source>
        <dbReference type="ARBA" id="ARBA00048462"/>
    </source>
</evidence>
<evidence type="ECO:0000256" key="5">
    <source>
        <dbReference type="ARBA" id="ARBA00022857"/>
    </source>
</evidence>
<sequence length="2106" mass="232900">MSSSINAGGRWWHHQRGSLTGPTFVTSCTESGAASPPTRSNLNESELNPSREEFGSDTPNVGQLSAESRSHSSSPSTSYSKPSVQLLKYGPTCLQLRVEEHLAQYACALWEESMRTHQEQLPDGWPVLSTNASTDELLTRFLDYVGRLVEGRASQNKAGATFSILSSVFDAFLCAIGEDDIHSFVLHHSELPEGCFNATILSFYRASELLGRPTSSPTPSLLRASRTNVAHVYAVFGGQGTSGPLLELQQLYSVYRPLLGNFLSRVSNYLSVLTSGHHFCNNYPNGLDIIRWIRDADSHPDLEYTRSPPVSCPLIGLLQLANYRIAAYILGFTEMKTIFRGLAGHSQGVITAAVVSQASSWESFEELALDAMRILVSIGCKSQGSRPQAYLPPEVRKYAEEHGEGTPSFLLGARGTNLAAIESMVAEANASLPVGERVEIALVNGPRHFVIGGPPSSLQGLVRFIRSTTPADSDESRIPFSQRHRRVKLGYLPVSAPFHTTYLQSAAMRCTSLDLDDLEWKPGSLTIPVYDTSTGEDLRHSSATNLIPRLVELVMAERLDWPASTPFLDATHVIDFGPGKSTEGAGALSERITVGRGVRTIIFESLNAQDVSDLGGRVELFTCCELPKGRNWKEEYSPRLIRDESGRKLVQTKLSTLLKAPPIMVAGMTPTTCAPDLVLATISAGYHIELACGGFHKPEMMENTIRNIVARLPVGKGITCNVIYAAPRSLKWQINLIRELRGKRLPIHGLTIGAGVPSLEVANTYINELGLSHISFKPGSVSAINQVLEIARSQPNFPVILQWTGGRAGGHHSFEDFHHPMLECYAKIRRCPNVILVAGSGFGDAQSSYPYLSGQWSLKYGAAPMPFDGILLGSRVMVAKEARTSAEAKALITDIPGVSDRDWEGTYAGCAGGVMTVTSEMGEPIHKIATRGVQLWAELDKTIFSIPDKKKRLQTLLRKRHYVISRLNADFQKVWFARTDGNDAAELADMTYTQVVSRLLELTYLASSQRWIDPSYKTLMQDWLTHLDRCFASSPVSSPLSRECEQHETLIDLKRTVSTVYPQADEQLLSFPDQATFTSFCRRSYIKPVPFIIALDEHFEYYFKKDSLWQSEDVEAVVDRDVGRTCILQGPVAARYPSRTDQGIKELLDEIHEEWSSLLAGAVQSISHSLDEVTDPAITFPNPSLLEDQIELLSCDDDGFLSEGGDDLWYTRLAGHASWARVALQTLNVVRERQLCHNPIRSVFRPTPGVTAEIHSGSIERISLYRGSSVNLQEKLAELQLVDRQLIAMRLEAPITADGNDASLVQQFRTSKDLLTPLQDITSHPVEQVQEFYRRIWFGSGEAHKTATTSLRDTRFEEKYYVTEEHVRAFVKATADQNITSGVGRVPLDFAVVVAWKALMKPLFSVDADLLNLVHLGNEFRLEDGAKGLREGDVLVTNSRVTRFVQQDAGALVEVHAEIRREDVPIIRIISQFLYRGYKVAPQHSFDETENLAMRVSLPGSKDLAVLSSRPWFHLTEPSANLLGADLMVRSSSLRTFSDDGKTCLTTTKGSVSRKGQHGVWKHCADVMWTSPSPECIVQSYLARYGQPTTERKYFEAPLIISSEGITCFAPADNADYARASGDLNPIHLSPAIASYALLPGTITHGMNTSARVRAAIENRICRNDKDQFRSFRVKFVNMVLPGDELHVTIRHVGMVRGRRIFEFQARNLRTSLIAVEGEAEIENPRTAILFTGQGSQQVGMGLELRDKSDVARRLWDRADVHFLETYGFRISDIVKHNPTRLEVHFGGAKGRRVRDNYRSLKYNNPGTGEAPIFGSINETTPSHVFHAEGGLLHATQFTQPALTLMELSAYEDLEAKGILPLHTTFCGHSLGEYAAISSIGKLLTLENLMSVVFYRGLVMQLAVERDQLGRSPYGMCAVNPSRLSMPLTEADLKNVVRVISAETGKLLEIVNYNVKGSQYVCAGENLALSCLRTTLDTLHAQKGRGTTGVSDDRAIAIMVRGVVRTMGTDSCSEIQTRGAATIPLSGIDVPFHSSFLKPGVDAFREYLYSKLRSEDMVPERMVGRYVPNLTARPFSLDAEYIARVLSLTKSPVLEKLLKEEDLLRG</sequence>
<dbReference type="GO" id="GO:0004313">
    <property type="term" value="F:[acyl-carrier-protein] S-acetyltransferase activity"/>
    <property type="evidence" value="ECO:0007669"/>
    <property type="project" value="UniProtKB-EC"/>
</dbReference>
<dbReference type="SMART" id="SM00827">
    <property type="entry name" value="PKS_AT"/>
    <property type="match status" value="1"/>
</dbReference>
<comment type="catalytic activity">
    <reaction evidence="13">
        <text>(9Z)-octadecenoyl-[ACP] + H2O = (9Z)-octadecenoate + holo-[ACP] + H(+)</text>
        <dbReference type="Rhea" id="RHEA:15057"/>
        <dbReference type="Rhea" id="RHEA-COMP:9685"/>
        <dbReference type="Rhea" id="RHEA-COMP:9924"/>
        <dbReference type="ChEBI" id="CHEBI:15377"/>
        <dbReference type="ChEBI" id="CHEBI:15378"/>
        <dbReference type="ChEBI" id="CHEBI:30823"/>
        <dbReference type="ChEBI" id="CHEBI:64479"/>
        <dbReference type="ChEBI" id="CHEBI:78783"/>
        <dbReference type="EC" id="3.1.2.14"/>
    </reaction>
</comment>
<dbReference type="Pfam" id="PF16073">
    <property type="entry name" value="SAT"/>
    <property type="match status" value="1"/>
</dbReference>
<dbReference type="GO" id="GO:0005835">
    <property type="term" value="C:fatty acid synthase complex"/>
    <property type="evidence" value="ECO:0007669"/>
    <property type="project" value="UniProtKB-UniRule"/>
</dbReference>
<dbReference type="Pfam" id="PF00698">
    <property type="entry name" value="Acyl_transf_1"/>
    <property type="match status" value="1"/>
</dbReference>
<dbReference type="SUPFAM" id="SSF52151">
    <property type="entry name" value="FabD/lysophospholipase-like"/>
    <property type="match status" value="2"/>
</dbReference>
<dbReference type="CDD" id="cd03447">
    <property type="entry name" value="FAS_MaoC"/>
    <property type="match status" value="1"/>
</dbReference>
<comment type="subunit">
    <text evidence="10">[Alpha(6)beta(6)] hexamers of two multifunctional subunits (alpha and beta).</text>
</comment>
<feature type="region of interest" description="Disordered" evidence="18">
    <location>
        <begin position="23"/>
        <end position="83"/>
    </location>
</feature>
<dbReference type="Gene3D" id="1.20.930.70">
    <property type="match status" value="1"/>
</dbReference>
<dbReference type="Gene3D" id="3.40.366.10">
    <property type="entry name" value="Malonyl-Coenzyme A Acyl Carrier Protein, domain 2"/>
    <property type="match status" value="3"/>
</dbReference>
<evidence type="ECO:0000256" key="18">
    <source>
        <dbReference type="SAM" id="MobiDB-lite"/>
    </source>
</evidence>
<dbReference type="GO" id="GO:0016297">
    <property type="term" value="F:fatty acyl-[ACP] hydrolase activity"/>
    <property type="evidence" value="ECO:0007669"/>
    <property type="project" value="UniProtKB-EC"/>
</dbReference>
<dbReference type="InterPro" id="IPR014043">
    <property type="entry name" value="Acyl_transferase_dom"/>
</dbReference>
<feature type="compositionally biased region" description="Polar residues" evidence="18">
    <location>
        <begin position="23"/>
        <end position="48"/>
    </location>
</feature>
<evidence type="ECO:0000313" key="21">
    <source>
        <dbReference type="Proteomes" id="UP000007304"/>
    </source>
</evidence>
<reference evidence="20" key="1">
    <citation type="submission" date="2011-07" db="EMBL/GenBank/DDBJ databases">
        <title>The Genome Sequence of Exophiala (Wangiella) dermatitidis NIH/UT8656.</title>
        <authorList>
            <consortium name="The Broad Institute Genome Sequencing Platform"/>
            <person name="Cuomo C."/>
            <person name="Wang Z."/>
            <person name="Hunicke-Smith S."/>
            <person name="Szanislo P.J."/>
            <person name="Earl A."/>
            <person name="Young S.K."/>
            <person name="Zeng Q."/>
            <person name="Gargeya S."/>
            <person name="Fitzgerald M."/>
            <person name="Haas B."/>
            <person name="Abouelleil A."/>
            <person name="Alvarado L."/>
            <person name="Arachchi H.M."/>
            <person name="Berlin A."/>
            <person name="Brown A."/>
            <person name="Chapman S.B."/>
            <person name="Chen Z."/>
            <person name="Dunbar C."/>
            <person name="Freedman E."/>
            <person name="Gearin G."/>
            <person name="Gellesch M."/>
            <person name="Goldberg J."/>
            <person name="Griggs A."/>
            <person name="Gujja S."/>
            <person name="Heiman D."/>
            <person name="Howarth C."/>
            <person name="Larson L."/>
            <person name="Lui A."/>
            <person name="MacDonald P.J.P."/>
            <person name="Montmayeur A."/>
            <person name="Murphy C."/>
            <person name="Neiman D."/>
            <person name="Pearson M."/>
            <person name="Priest M."/>
            <person name="Roberts A."/>
            <person name="Saif S."/>
            <person name="Shea T."/>
            <person name="Shenoy N."/>
            <person name="Sisk P."/>
            <person name="Stolte C."/>
            <person name="Sykes S."/>
            <person name="Wortman J."/>
            <person name="Nusbaum C."/>
            <person name="Birren B."/>
        </authorList>
    </citation>
    <scope>NUCLEOTIDE SEQUENCE</scope>
    <source>
        <strain evidence="20">NIH/UT8656</strain>
    </source>
</reference>
<evidence type="ECO:0000256" key="14">
    <source>
        <dbReference type="ARBA" id="ARBA00048572"/>
    </source>
</evidence>
<dbReference type="PRINTS" id="PR01483">
    <property type="entry name" value="FASYNTHASE"/>
</dbReference>
<dbReference type="GeneID" id="20309438"/>
<dbReference type="Gene3D" id="3.30.70.3330">
    <property type="match status" value="1"/>
</dbReference>
<organism evidence="20 21">
    <name type="scientific">Exophiala dermatitidis (strain ATCC 34100 / CBS 525.76 / NIH/UT8656)</name>
    <name type="common">Black yeast</name>
    <name type="synonym">Wangiella dermatitidis</name>
    <dbReference type="NCBI Taxonomy" id="858893"/>
    <lineage>
        <taxon>Eukaryota</taxon>
        <taxon>Fungi</taxon>
        <taxon>Dikarya</taxon>
        <taxon>Ascomycota</taxon>
        <taxon>Pezizomycotina</taxon>
        <taxon>Eurotiomycetes</taxon>
        <taxon>Chaetothyriomycetidae</taxon>
        <taxon>Chaetothyriales</taxon>
        <taxon>Herpotrichiellaceae</taxon>
        <taxon>Exophiala</taxon>
    </lineage>
</organism>
<dbReference type="InterPro" id="IPR016035">
    <property type="entry name" value="Acyl_Trfase/lysoPLipase"/>
</dbReference>
<dbReference type="GO" id="GO:0004312">
    <property type="term" value="F:fatty acid synthase activity"/>
    <property type="evidence" value="ECO:0007669"/>
    <property type="project" value="InterPro"/>
</dbReference>
<dbReference type="InterPro" id="IPR001227">
    <property type="entry name" value="Ac_transferase_dom_sf"/>
</dbReference>
<keyword evidence="21" id="KW-1185">Reference proteome</keyword>
<keyword evidence="4 16" id="KW-0378">Hydrolase</keyword>
<keyword evidence="8" id="KW-0456">Lyase</keyword>
<dbReference type="Pfam" id="PF08354">
    <property type="entry name" value="Fas1-AflB-like_hel"/>
    <property type="match status" value="1"/>
</dbReference>
<keyword evidence="9" id="KW-0511">Multifunctional enzyme</keyword>
<dbReference type="GO" id="GO:0006633">
    <property type="term" value="P:fatty acid biosynthetic process"/>
    <property type="evidence" value="ECO:0007669"/>
    <property type="project" value="InterPro"/>
</dbReference>
<comment type="catalytic activity">
    <reaction evidence="1">
        <text>a (3R)-hydroxyacyl-[ACP] = a (2E)-enoyl-[ACP] + H2O</text>
        <dbReference type="Rhea" id="RHEA:13097"/>
        <dbReference type="Rhea" id="RHEA-COMP:9925"/>
        <dbReference type="Rhea" id="RHEA-COMP:9945"/>
        <dbReference type="ChEBI" id="CHEBI:15377"/>
        <dbReference type="ChEBI" id="CHEBI:78784"/>
        <dbReference type="ChEBI" id="CHEBI:78827"/>
        <dbReference type="EC" id="4.2.1.59"/>
    </reaction>
</comment>
<evidence type="ECO:0000256" key="1">
    <source>
        <dbReference type="ARBA" id="ARBA00001055"/>
    </source>
</evidence>
<dbReference type="Gene3D" id="3.10.129.10">
    <property type="entry name" value="Hotdog Thioesterase"/>
    <property type="match status" value="1"/>
</dbReference>
<comment type="similarity">
    <text evidence="2 16">Belongs to the fungal fatty acid synthetase subunit beta family.</text>
</comment>
<evidence type="ECO:0000256" key="8">
    <source>
        <dbReference type="ARBA" id="ARBA00023239"/>
    </source>
</evidence>
<gene>
    <name evidence="20" type="ORF">HMPREF1120_04799</name>
</gene>
<dbReference type="GO" id="GO:0004321">
    <property type="term" value="F:fatty-acyl-CoA synthase activity"/>
    <property type="evidence" value="ECO:0007669"/>
    <property type="project" value="UniProtKB-EC"/>
</dbReference>
<dbReference type="Pfam" id="PF22235">
    <property type="entry name" value="FAS1_thioest_ins"/>
    <property type="match status" value="1"/>
</dbReference>
<dbReference type="Pfam" id="PF01575">
    <property type="entry name" value="MaoC_dehydratas"/>
    <property type="match status" value="1"/>
</dbReference>
<evidence type="ECO:0000256" key="9">
    <source>
        <dbReference type="ARBA" id="ARBA00023268"/>
    </source>
</evidence>
<feature type="domain" description="Malonyl-CoA:ACP transacylase (MAT)" evidence="19">
    <location>
        <begin position="1730"/>
        <end position="2074"/>
    </location>
</feature>
<feature type="compositionally biased region" description="Low complexity" evidence="18">
    <location>
        <begin position="65"/>
        <end position="83"/>
    </location>
</feature>
<feature type="active site" description="For malonyltransferase activity" evidence="17">
    <location>
        <position position="1870"/>
    </location>
</feature>
<dbReference type="Pfam" id="PF13452">
    <property type="entry name" value="FAS1_DH_region"/>
    <property type="match status" value="1"/>
</dbReference>
<evidence type="ECO:0000256" key="10">
    <source>
        <dbReference type="ARBA" id="ARBA00033756"/>
    </source>
</evidence>
<dbReference type="PIRSF" id="PIRSF005562">
    <property type="entry name" value="FAS_yeast_beta"/>
    <property type="match status" value="1"/>
</dbReference>
<dbReference type="SUPFAM" id="SSF54637">
    <property type="entry name" value="Thioesterase/thiol ester dehydrase-isomerase"/>
    <property type="match status" value="2"/>
</dbReference>
<dbReference type="InterPro" id="IPR002539">
    <property type="entry name" value="MaoC-like_dom"/>
</dbReference>
<dbReference type="Gene3D" id="6.10.140.1400">
    <property type="match status" value="1"/>
</dbReference>
<evidence type="ECO:0000256" key="2">
    <source>
        <dbReference type="ARBA" id="ARBA00010009"/>
    </source>
</evidence>
<dbReference type="Gene3D" id="6.10.60.10">
    <property type="match status" value="1"/>
</dbReference>
<dbReference type="InterPro" id="IPR040883">
    <property type="entry name" value="FAS_meander"/>
</dbReference>
<dbReference type="FunFam" id="3.20.20.70:FF:000078">
    <property type="entry name" value="Fatty acid synthase beta subunit dehydratase"/>
    <property type="match status" value="1"/>
</dbReference>
<dbReference type="GO" id="GO:0019171">
    <property type="term" value="F:(3R)-hydroxyacyl-[acyl-carrier-protein] dehydratase activity"/>
    <property type="evidence" value="ECO:0007669"/>
    <property type="project" value="UniProtKB-EC"/>
</dbReference>
<dbReference type="Gene3D" id="6.20.240.10">
    <property type="match status" value="1"/>
</dbReference>
<protein>
    <submittedName>
        <fullName evidence="20">Fatty acid synthase subunit beta, yeast type</fullName>
    </submittedName>
</protein>